<dbReference type="Gene3D" id="3.30.750.24">
    <property type="entry name" value="STAS domain"/>
    <property type="match status" value="1"/>
</dbReference>
<comment type="caution">
    <text evidence="3">The sequence shown here is derived from an EMBL/GenBank/DDBJ whole genome shotgun (WGS) entry which is preliminary data.</text>
</comment>
<dbReference type="Proteomes" id="UP001500466">
    <property type="component" value="Unassembled WGS sequence"/>
</dbReference>
<feature type="domain" description="STAS" evidence="2">
    <location>
        <begin position="23"/>
        <end position="103"/>
    </location>
</feature>
<protein>
    <recommendedName>
        <fullName evidence="2">STAS domain-containing protein</fullName>
    </recommendedName>
</protein>
<dbReference type="SUPFAM" id="SSF52091">
    <property type="entry name" value="SpoIIaa-like"/>
    <property type="match status" value="1"/>
</dbReference>
<dbReference type="RefSeq" id="WP_345680666.1">
    <property type="nucleotide sequence ID" value="NZ_BAABHS010000051.1"/>
</dbReference>
<name>A0ABP9IBP2_9ACTN</name>
<feature type="region of interest" description="Disordered" evidence="1">
    <location>
        <begin position="105"/>
        <end position="140"/>
    </location>
</feature>
<dbReference type="InterPro" id="IPR058548">
    <property type="entry name" value="MlaB-like_STAS"/>
</dbReference>
<dbReference type="CDD" id="cd07043">
    <property type="entry name" value="STAS_anti-anti-sigma_factors"/>
    <property type="match status" value="1"/>
</dbReference>
<evidence type="ECO:0000313" key="4">
    <source>
        <dbReference type="Proteomes" id="UP001500466"/>
    </source>
</evidence>
<organism evidence="3 4">
    <name type="scientific">Yinghuangia aomiensis</name>
    <dbReference type="NCBI Taxonomy" id="676205"/>
    <lineage>
        <taxon>Bacteria</taxon>
        <taxon>Bacillati</taxon>
        <taxon>Actinomycetota</taxon>
        <taxon>Actinomycetes</taxon>
        <taxon>Kitasatosporales</taxon>
        <taxon>Streptomycetaceae</taxon>
        <taxon>Yinghuangia</taxon>
    </lineage>
</organism>
<proteinExistence type="predicted"/>
<sequence>MTTQPEETFGLEAARDPAGDAHIRVTGALDWESADELVEAARTFLNTAPAPGTLRVCCERLTSCDSTGLTALLTIRREATEADTGLFLDDQPPLLRRLLGITGTAHLFGGADPGDTRRGGRDRRHAADGSPAPSQAPPGP</sequence>
<evidence type="ECO:0000259" key="2">
    <source>
        <dbReference type="PROSITE" id="PS50801"/>
    </source>
</evidence>
<keyword evidence="4" id="KW-1185">Reference proteome</keyword>
<accession>A0ABP9IBP2</accession>
<gene>
    <name evidence="3" type="ORF">GCM10023205_78550</name>
</gene>
<dbReference type="EMBL" id="BAABHS010000051">
    <property type="protein sequence ID" value="GAA4994122.1"/>
    <property type="molecule type" value="Genomic_DNA"/>
</dbReference>
<dbReference type="Pfam" id="PF13466">
    <property type="entry name" value="STAS_2"/>
    <property type="match status" value="1"/>
</dbReference>
<reference evidence="4" key="1">
    <citation type="journal article" date="2019" name="Int. J. Syst. Evol. Microbiol.">
        <title>The Global Catalogue of Microorganisms (GCM) 10K type strain sequencing project: providing services to taxonomists for standard genome sequencing and annotation.</title>
        <authorList>
            <consortium name="The Broad Institute Genomics Platform"/>
            <consortium name="The Broad Institute Genome Sequencing Center for Infectious Disease"/>
            <person name="Wu L."/>
            <person name="Ma J."/>
        </authorList>
    </citation>
    <scope>NUCLEOTIDE SEQUENCE [LARGE SCALE GENOMIC DNA]</scope>
    <source>
        <strain evidence="4">JCM 17986</strain>
    </source>
</reference>
<dbReference type="InterPro" id="IPR036513">
    <property type="entry name" value="STAS_dom_sf"/>
</dbReference>
<dbReference type="PROSITE" id="PS50801">
    <property type="entry name" value="STAS"/>
    <property type="match status" value="1"/>
</dbReference>
<evidence type="ECO:0000256" key="1">
    <source>
        <dbReference type="SAM" id="MobiDB-lite"/>
    </source>
</evidence>
<evidence type="ECO:0000313" key="3">
    <source>
        <dbReference type="EMBL" id="GAA4994122.1"/>
    </source>
</evidence>
<dbReference type="InterPro" id="IPR002645">
    <property type="entry name" value="STAS_dom"/>
</dbReference>